<dbReference type="OrthoDB" id="5514004at2"/>
<organism evidence="1 2">
    <name type="scientific">Hafnia paralvei</name>
    <dbReference type="NCBI Taxonomy" id="546367"/>
    <lineage>
        <taxon>Bacteria</taxon>
        <taxon>Pseudomonadati</taxon>
        <taxon>Pseudomonadota</taxon>
        <taxon>Gammaproteobacteria</taxon>
        <taxon>Enterobacterales</taxon>
        <taxon>Hafniaceae</taxon>
        <taxon>Hafnia</taxon>
    </lineage>
</organism>
<accession>A0A2A2MEJ3</accession>
<evidence type="ECO:0000313" key="2">
    <source>
        <dbReference type="Proteomes" id="UP000218796"/>
    </source>
</evidence>
<dbReference type="AlphaFoldDB" id="A0A2A2MEJ3"/>
<protein>
    <submittedName>
        <fullName evidence="1">Uncharacterized protein</fullName>
    </submittedName>
</protein>
<dbReference type="RefSeq" id="WP_039186230.1">
    <property type="nucleotide sequence ID" value="NZ_CAUEKQ010000013.1"/>
</dbReference>
<comment type="caution">
    <text evidence="1">The sequence shown here is derived from an EMBL/GenBank/DDBJ whole genome shotgun (WGS) entry which is preliminary data.</text>
</comment>
<dbReference type="EMBL" id="NQMS01000002">
    <property type="protein sequence ID" value="PAV97316.1"/>
    <property type="molecule type" value="Genomic_DNA"/>
</dbReference>
<evidence type="ECO:0000313" key="1">
    <source>
        <dbReference type="EMBL" id="PAV97316.1"/>
    </source>
</evidence>
<name>A0A2A2MEJ3_9GAMM</name>
<dbReference type="Proteomes" id="UP000218796">
    <property type="component" value="Unassembled WGS sequence"/>
</dbReference>
<keyword evidence="2" id="KW-1185">Reference proteome</keyword>
<sequence>MILSELLIFSVKNIRMLWQKIEDTRLMKGKGTPDWPYWCFLPVKCWMLLFMNKPGIAFTHQLWQEILTFSMLGT</sequence>
<dbReference type="KEGG" id="hpar:AL518_12685"/>
<gene>
    <name evidence="1" type="ORF">CJD50_06580</name>
</gene>
<reference evidence="1 2" key="1">
    <citation type="submission" date="2017-08" db="EMBL/GenBank/DDBJ databases">
        <title>Draft Genome Sequence of Hafnia alvei CITHA-6 Isolated from Raw Bovine Milk.</title>
        <authorList>
            <person name="Culligan E.P."/>
            <person name="Mcsweeney A."/>
            <person name="O'Doherty C."/>
            <person name="Gleeson E."/>
            <person name="O'Riordan D."/>
            <person name="Sleator R.D."/>
        </authorList>
    </citation>
    <scope>NUCLEOTIDE SEQUENCE [LARGE SCALE GENOMIC DNA]</scope>
    <source>
        <strain evidence="1 2">CITHA-6</strain>
    </source>
</reference>
<proteinExistence type="predicted"/>